<gene>
    <name evidence="1" type="ORF">FNH13_01740</name>
</gene>
<accession>A0A516G6U9</accession>
<dbReference type="OrthoDB" id="3782133at2"/>
<dbReference type="KEGG" id="orz:FNH13_01740"/>
<organism evidence="1 2">
    <name type="scientific">Ornithinimicrobium ciconiae</name>
    <dbReference type="NCBI Taxonomy" id="2594265"/>
    <lineage>
        <taxon>Bacteria</taxon>
        <taxon>Bacillati</taxon>
        <taxon>Actinomycetota</taxon>
        <taxon>Actinomycetes</taxon>
        <taxon>Micrococcales</taxon>
        <taxon>Ornithinimicrobiaceae</taxon>
        <taxon>Ornithinimicrobium</taxon>
    </lineage>
</organism>
<proteinExistence type="predicted"/>
<sequence length="289" mass="31803">MSVLPDLVPRRVRAAFAHAAVQQAADRIGIRLLHIKGVAVDEELRSPGGGTDADILVDPAAVGHLIAELTALGWESYSDFVTGSPFGHAATMAHPHWGYADLHRYFPGMHRDPVRTFEVLWADRRTAEIAGMPCPVPSPSGQGLVLLLNNLRNRRSVLNDARVQSLRENEPAWQEVVDLVPRVGAEVAFDAALGRLEEHRGEGEYWMWKATLEDSSRSAEWLARVRAARTLREKVALVGRLPLVNTDALGHRLGRAPTGAEISREFVHRGVRGAGELKDAALRRLGRSR</sequence>
<keyword evidence="1" id="KW-0808">Transferase</keyword>
<evidence type="ECO:0000313" key="2">
    <source>
        <dbReference type="Proteomes" id="UP000315395"/>
    </source>
</evidence>
<dbReference type="GO" id="GO:0016740">
    <property type="term" value="F:transferase activity"/>
    <property type="evidence" value="ECO:0007669"/>
    <property type="project" value="UniProtKB-KW"/>
</dbReference>
<dbReference type="AlphaFoldDB" id="A0A516G6U9"/>
<dbReference type="RefSeq" id="WP_143781860.1">
    <property type="nucleotide sequence ID" value="NZ_CP041616.1"/>
</dbReference>
<reference evidence="1 2" key="1">
    <citation type="submission" date="2019-07" db="EMBL/GenBank/DDBJ databases">
        <title>complete genome sequencing of Ornithinimicrobium sp. H23M54.</title>
        <authorList>
            <person name="Bae J.-W."/>
            <person name="Lee S.-Y."/>
        </authorList>
    </citation>
    <scope>NUCLEOTIDE SEQUENCE [LARGE SCALE GENOMIC DNA]</scope>
    <source>
        <strain evidence="1 2">H23M54</strain>
    </source>
</reference>
<evidence type="ECO:0000313" key="1">
    <source>
        <dbReference type="EMBL" id="QDO87202.1"/>
    </source>
</evidence>
<dbReference type="EMBL" id="CP041616">
    <property type="protein sequence ID" value="QDO87202.1"/>
    <property type="molecule type" value="Genomic_DNA"/>
</dbReference>
<dbReference type="Proteomes" id="UP000315395">
    <property type="component" value="Chromosome"/>
</dbReference>
<protein>
    <submittedName>
        <fullName evidence="1">Nucleotidyltransferase family protein</fullName>
    </submittedName>
</protein>
<keyword evidence="2" id="KW-1185">Reference proteome</keyword>
<name>A0A516G6U9_9MICO</name>